<dbReference type="EMBL" id="JAIQCJ010001608">
    <property type="protein sequence ID" value="KAJ8788452.1"/>
    <property type="molecule type" value="Genomic_DNA"/>
</dbReference>
<gene>
    <name evidence="2" type="ORF">J1605_022510</name>
</gene>
<feature type="compositionally biased region" description="Pro residues" evidence="1">
    <location>
        <begin position="315"/>
        <end position="324"/>
    </location>
</feature>
<comment type="caution">
    <text evidence="2">The sequence shown here is derived from an EMBL/GenBank/DDBJ whole genome shotgun (WGS) entry which is preliminary data.</text>
</comment>
<name>A0AB34HB78_ESCRO</name>
<evidence type="ECO:0000313" key="2">
    <source>
        <dbReference type="EMBL" id="KAJ8788452.1"/>
    </source>
</evidence>
<feature type="region of interest" description="Disordered" evidence="1">
    <location>
        <begin position="304"/>
        <end position="324"/>
    </location>
</feature>
<feature type="region of interest" description="Disordered" evidence="1">
    <location>
        <begin position="228"/>
        <end position="270"/>
    </location>
</feature>
<feature type="compositionally biased region" description="Gly residues" evidence="1">
    <location>
        <begin position="235"/>
        <end position="248"/>
    </location>
</feature>
<dbReference type="Pfam" id="PF15041">
    <property type="entry name" value="TKTI1"/>
    <property type="match status" value="3"/>
</dbReference>
<keyword evidence="3" id="KW-1185">Reference proteome</keyword>
<sequence>MSARLLQPLLSRLGPSAGGEAAAWIVASRPSCCQDTGPPLLLSTMAPQALEAGAPGHAEADMQTLRQEAARPYVPRGTLEVNLPASLYSDDYLSQEGPRQTPAIKQAAIKQATRWKYTPMGRDAAGQLWYTGLTNSDSREAWNMLPWALDSPHLEAYACRHGCHSPQERSMPSGECPALPTPTPGPPRGEAYTQRLRETAWYDPVIPTQYRGPRARYGSVLWKDRPIRGEEYGEPGPGAGDPGAGGETARGQEAGPAGDPGPGPPGIHRHQLGVEPLWRASDYVPYLSAPQRPRYTTQNYRQWDLEPCCPSTNQQPPPVYTPSH</sequence>
<evidence type="ECO:0008006" key="4">
    <source>
        <dbReference type="Google" id="ProtNLM"/>
    </source>
</evidence>
<dbReference type="PANTHER" id="PTHR31254">
    <property type="entry name" value="HYPOTHETICAL PROTEIN LOC690617"/>
    <property type="match status" value="1"/>
</dbReference>
<dbReference type="AlphaFoldDB" id="A0AB34HB78"/>
<accession>A0AB34HB78</accession>
<reference evidence="2 3" key="1">
    <citation type="submission" date="2022-11" db="EMBL/GenBank/DDBJ databases">
        <title>Whole genome sequence of Eschrichtius robustus ER-17-0199.</title>
        <authorList>
            <person name="Bruniche-Olsen A."/>
            <person name="Black A.N."/>
            <person name="Fields C.J."/>
            <person name="Walden K."/>
            <person name="Dewoody J.A."/>
        </authorList>
    </citation>
    <scope>NUCLEOTIDE SEQUENCE [LARGE SCALE GENOMIC DNA]</scope>
    <source>
        <strain evidence="2">ER-17-0199</strain>
        <tissue evidence="2">Blubber</tissue>
    </source>
</reference>
<evidence type="ECO:0000313" key="3">
    <source>
        <dbReference type="Proteomes" id="UP001159641"/>
    </source>
</evidence>
<dbReference type="PANTHER" id="PTHR31254:SF1">
    <property type="entry name" value="TEKTIN BUNDLE-INTERACTING PROTEIN 1"/>
    <property type="match status" value="1"/>
</dbReference>
<dbReference type="InterPro" id="IPR029203">
    <property type="entry name" value="TKTI1"/>
</dbReference>
<organism evidence="2 3">
    <name type="scientific">Eschrichtius robustus</name>
    <name type="common">California gray whale</name>
    <name type="synonym">Eschrichtius gibbosus</name>
    <dbReference type="NCBI Taxonomy" id="9764"/>
    <lineage>
        <taxon>Eukaryota</taxon>
        <taxon>Metazoa</taxon>
        <taxon>Chordata</taxon>
        <taxon>Craniata</taxon>
        <taxon>Vertebrata</taxon>
        <taxon>Euteleostomi</taxon>
        <taxon>Mammalia</taxon>
        <taxon>Eutheria</taxon>
        <taxon>Laurasiatheria</taxon>
        <taxon>Artiodactyla</taxon>
        <taxon>Whippomorpha</taxon>
        <taxon>Cetacea</taxon>
        <taxon>Mysticeti</taxon>
        <taxon>Eschrichtiidae</taxon>
        <taxon>Eschrichtius</taxon>
    </lineage>
</organism>
<evidence type="ECO:0000256" key="1">
    <source>
        <dbReference type="SAM" id="MobiDB-lite"/>
    </source>
</evidence>
<dbReference type="Proteomes" id="UP001159641">
    <property type="component" value="Unassembled WGS sequence"/>
</dbReference>
<protein>
    <recommendedName>
        <fullName evidence="4">Spermatid-specific manchette-related protein 1</fullName>
    </recommendedName>
</protein>
<proteinExistence type="predicted"/>